<sequence>MENSMIDTKNDLIEWIENTFDLEILQKIVDLKSGIESSSLISDINSETSIKDDFDEQFAAGMTSDELMENITAHMETMAEEEPSSVVSDTQSEYAVKDDFDERFAKGLNSEDARKQSKEKVREWWGK</sequence>
<proteinExistence type="predicted"/>
<evidence type="ECO:0000313" key="2">
    <source>
        <dbReference type="Proteomes" id="UP000660070"/>
    </source>
</evidence>
<dbReference type="RefSeq" id="WP_196079137.1">
    <property type="nucleotide sequence ID" value="NZ_JADPVI010000001.1"/>
</dbReference>
<protein>
    <recommendedName>
        <fullName evidence="3">Phage protein</fullName>
    </recommendedName>
</protein>
<evidence type="ECO:0008006" key="3">
    <source>
        <dbReference type="Google" id="ProtNLM"/>
    </source>
</evidence>
<evidence type="ECO:0000313" key="1">
    <source>
        <dbReference type="EMBL" id="MBF8456633.1"/>
    </source>
</evidence>
<accession>A0ABS0FAA2</accession>
<dbReference type="EMBL" id="JADPVI010000001">
    <property type="protein sequence ID" value="MBF8456633.1"/>
    <property type="molecule type" value="Genomic_DNA"/>
</dbReference>
<reference evidence="1 2" key="1">
    <citation type="submission" date="2020-11" db="EMBL/GenBank/DDBJ databases">
        <title>Kaistella gelatinilytica sp. nov., a flavobacterium isolated from Antarctic Soil.</title>
        <authorList>
            <person name="Li J."/>
        </authorList>
    </citation>
    <scope>NUCLEOTIDE SEQUENCE [LARGE SCALE GENOMIC DNA]</scope>
    <source>
        <strain evidence="1 2">G5-32</strain>
    </source>
</reference>
<organism evidence="1 2">
    <name type="scientific">Kaistella gelatinilytica</name>
    <dbReference type="NCBI Taxonomy" id="2787636"/>
    <lineage>
        <taxon>Bacteria</taxon>
        <taxon>Pseudomonadati</taxon>
        <taxon>Bacteroidota</taxon>
        <taxon>Flavobacteriia</taxon>
        <taxon>Flavobacteriales</taxon>
        <taxon>Weeksellaceae</taxon>
        <taxon>Chryseobacterium group</taxon>
        <taxon>Kaistella</taxon>
    </lineage>
</organism>
<name>A0ABS0FAA2_9FLAO</name>
<comment type="caution">
    <text evidence="1">The sequence shown here is derived from an EMBL/GenBank/DDBJ whole genome shotgun (WGS) entry which is preliminary data.</text>
</comment>
<dbReference type="Proteomes" id="UP000660070">
    <property type="component" value="Unassembled WGS sequence"/>
</dbReference>
<gene>
    <name evidence="1" type="ORF">IV494_05500</name>
</gene>
<keyword evidence="2" id="KW-1185">Reference proteome</keyword>